<feature type="compositionally biased region" description="Polar residues" evidence="1">
    <location>
        <begin position="25"/>
        <end position="42"/>
    </location>
</feature>
<reference evidence="2 3" key="1">
    <citation type="journal article" date="2019" name="Nat. Ecol. Evol.">
        <title>Megaphylogeny resolves global patterns of mushroom evolution.</title>
        <authorList>
            <person name="Varga T."/>
            <person name="Krizsan K."/>
            <person name="Foldi C."/>
            <person name="Dima B."/>
            <person name="Sanchez-Garcia M."/>
            <person name="Sanchez-Ramirez S."/>
            <person name="Szollosi G.J."/>
            <person name="Szarkandi J.G."/>
            <person name="Papp V."/>
            <person name="Albert L."/>
            <person name="Andreopoulos W."/>
            <person name="Angelini C."/>
            <person name="Antonin V."/>
            <person name="Barry K.W."/>
            <person name="Bougher N.L."/>
            <person name="Buchanan P."/>
            <person name="Buyck B."/>
            <person name="Bense V."/>
            <person name="Catcheside P."/>
            <person name="Chovatia M."/>
            <person name="Cooper J."/>
            <person name="Damon W."/>
            <person name="Desjardin D."/>
            <person name="Finy P."/>
            <person name="Geml J."/>
            <person name="Haridas S."/>
            <person name="Hughes K."/>
            <person name="Justo A."/>
            <person name="Karasinski D."/>
            <person name="Kautmanova I."/>
            <person name="Kiss B."/>
            <person name="Kocsube S."/>
            <person name="Kotiranta H."/>
            <person name="LaButti K.M."/>
            <person name="Lechner B.E."/>
            <person name="Liimatainen K."/>
            <person name="Lipzen A."/>
            <person name="Lukacs Z."/>
            <person name="Mihaltcheva S."/>
            <person name="Morgado L.N."/>
            <person name="Niskanen T."/>
            <person name="Noordeloos M.E."/>
            <person name="Ohm R.A."/>
            <person name="Ortiz-Santana B."/>
            <person name="Ovrebo C."/>
            <person name="Racz N."/>
            <person name="Riley R."/>
            <person name="Savchenko A."/>
            <person name="Shiryaev A."/>
            <person name="Soop K."/>
            <person name="Spirin V."/>
            <person name="Szebenyi C."/>
            <person name="Tomsovsky M."/>
            <person name="Tulloss R.E."/>
            <person name="Uehling J."/>
            <person name="Grigoriev I.V."/>
            <person name="Vagvolgyi C."/>
            <person name="Papp T."/>
            <person name="Martin F.M."/>
            <person name="Miettinen O."/>
            <person name="Hibbett D.S."/>
            <person name="Nagy L.G."/>
        </authorList>
    </citation>
    <scope>NUCLEOTIDE SEQUENCE [LARGE SCALE GENOMIC DNA]</scope>
    <source>
        <strain evidence="2 3">CBS 962.96</strain>
    </source>
</reference>
<evidence type="ECO:0000256" key="1">
    <source>
        <dbReference type="SAM" id="MobiDB-lite"/>
    </source>
</evidence>
<evidence type="ECO:0000313" key="2">
    <source>
        <dbReference type="EMBL" id="THV06247.1"/>
    </source>
</evidence>
<feature type="region of interest" description="Disordered" evidence="1">
    <location>
        <begin position="25"/>
        <end position="49"/>
    </location>
</feature>
<dbReference type="AlphaFoldDB" id="A0A4S8MSW8"/>
<protein>
    <submittedName>
        <fullName evidence="2">Uncharacterized protein</fullName>
    </submittedName>
</protein>
<keyword evidence="3" id="KW-1185">Reference proteome</keyword>
<dbReference type="Proteomes" id="UP000297245">
    <property type="component" value="Unassembled WGS sequence"/>
</dbReference>
<feature type="non-terminal residue" evidence="2">
    <location>
        <position position="1"/>
    </location>
</feature>
<organism evidence="2 3">
    <name type="scientific">Dendrothele bispora (strain CBS 962.96)</name>
    <dbReference type="NCBI Taxonomy" id="1314807"/>
    <lineage>
        <taxon>Eukaryota</taxon>
        <taxon>Fungi</taxon>
        <taxon>Dikarya</taxon>
        <taxon>Basidiomycota</taxon>
        <taxon>Agaricomycotina</taxon>
        <taxon>Agaricomycetes</taxon>
        <taxon>Agaricomycetidae</taxon>
        <taxon>Agaricales</taxon>
        <taxon>Agaricales incertae sedis</taxon>
        <taxon>Dendrothele</taxon>
    </lineage>
</organism>
<gene>
    <name evidence="2" type="ORF">K435DRAFT_773431</name>
</gene>
<evidence type="ECO:0000313" key="3">
    <source>
        <dbReference type="Proteomes" id="UP000297245"/>
    </source>
</evidence>
<proteinExistence type="predicted"/>
<accession>A0A4S8MSW8</accession>
<sequence length="80" mass="8725">GHPTPRSYPSEAYSILYPVKMASNPIQDSQAPDSQPGYTSAEIQGGSPDACDGEVPMNELPQRLQDVLYAIEKVRNGFSR</sequence>
<dbReference type="EMBL" id="ML179044">
    <property type="protein sequence ID" value="THV06247.1"/>
    <property type="molecule type" value="Genomic_DNA"/>
</dbReference>
<name>A0A4S8MSW8_DENBC</name>